<proteinExistence type="predicted"/>
<protein>
    <submittedName>
        <fullName evidence="1">Aspartyl protease</fullName>
    </submittedName>
</protein>
<name>A0A1G8MC05_9SPHI</name>
<organism evidence="1 2">
    <name type="scientific">Mucilaginibacter gossypii</name>
    <dbReference type="NCBI Taxonomy" id="551996"/>
    <lineage>
        <taxon>Bacteria</taxon>
        <taxon>Pseudomonadati</taxon>
        <taxon>Bacteroidota</taxon>
        <taxon>Sphingobacteriia</taxon>
        <taxon>Sphingobacteriales</taxon>
        <taxon>Sphingobacteriaceae</taxon>
        <taxon>Mucilaginibacter</taxon>
    </lineage>
</organism>
<dbReference type="InterPro" id="IPR021109">
    <property type="entry name" value="Peptidase_aspartic_dom_sf"/>
</dbReference>
<dbReference type="Gene3D" id="2.40.70.10">
    <property type="entry name" value="Acid Proteases"/>
    <property type="match status" value="1"/>
</dbReference>
<dbReference type="PROSITE" id="PS00141">
    <property type="entry name" value="ASP_PROTEASE"/>
    <property type="match status" value="1"/>
</dbReference>
<reference evidence="2" key="1">
    <citation type="submission" date="2016-10" db="EMBL/GenBank/DDBJ databases">
        <authorList>
            <person name="Varghese N."/>
            <person name="Submissions S."/>
        </authorList>
    </citation>
    <scope>NUCLEOTIDE SEQUENCE [LARGE SCALE GENOMIC DNA]</scope>
    <source>
        <strain evidence="2">Gh-67</strain>
    </source>
</reference>
<dbReference type="GO" id="GO:0006508">
    <property type="term" value="P:proteolysis"/>
    <property type="evidence" value="ECO:0007669"/>
    <property type="project" value="UniProtKB-KW"/>
</dbReference>
<keyword evidence="1" id="KW-0645">Protease</keyword>
<dbReference type="Pfam" id="PF13650">
    <property type="entry name" value="Asp_protease_2"/>
    <property type="match status" value="1"/>
</dbReference>
<dbReference type="GO" id="GO:0004190">
    <property type="term" value="F:aspartic-type endopeptidase activity"/>
    <property type="evidence" value="ECO:0007669"/>
    <property type="project" value="InterPro"/>
</dbReference>
<sequence length="154" mass="16779">MIISVPLRIIDLHDDGFHPLVEVVLFEKTFIMVLDTGASKTAFDQTVLSEANETMNILASDKLSTGLGTNTMESFTATVSDLHIGDLPIAEFEVAVLDLSTINAAYGQMGHPQVLGVLGGDILMKYKAVIDYGKRVLKLKKNLSSKRGTLSIRR</sequence>
<gene>
    <name evidence="1" type="ORF">SAMN05192573_12654</name>
</gene>
<dbReference type="SUPFAM" id="SSF50630">
    <property type="entry name" value="Acid proteases"/>
    <property type="match status" value="1"/>
</dbReference>
<dbReference type="STRING" id="551996.SAMN05192573_12654"/>
<dbReference type="InterPro" id="IPR001969">
    <property type="entry name" value="Aspartic_peptidase_AS"/>
</dbReference>
<keyword evidence="2" id="KW-1185">Reference proteome</keyword>
<evidence type="ECO:0000313" key="1">
    <source>
        <dbReference type="EMBL" id="SDI65412.1"/>
    </source>
</evidence>
<evidence type="ECO:0000313" key="2">
    <source>
        <dbReference type="Proteomes" id="UP000199705"/>
    </source>
</evidence>
<dbReference type="Proteomes" id="UP000199705">
    <property type="component" value="Unassembled WGS sequence"/>
</dbReference>
<dbReference type="EMBL" id="FNCG01000026">
    <property type="protein sequence ID" value="SDI65412.1"/>
    <property type="molecule type" value="Genomic_DNA"/>
</dbReference>
<keyword evidence="1" id="KW-0378">Hydrolase</keyword>
<dbReference type="RefSeq" id="WP_369596639.1">
    <property type="nucleotide sequence ID" value="NZ_FNCG01000026.1"/>
</dbReference>
<accession>A0A1G8MC05</accession>
<dbReference type="AlphaFoldDB" id="A0A1G8MC05"/>